<comment type="caution">
    <text evidence="2">The sequence shown here is derived from an EMBL/GenBank/DDBJ whole genome shotgun (WGS) entry which is preliminary data.</text>
</comment>
<proteinExistence type="predicted"/>
<sequence>MMFHPLAGISAISALSAIRNFSVSSAFLRRSPSTKANRVQYPTGSPDLRKCESCRTMPLVGGFSRGLLQPPPFHSGAAPSSPQSFSSALKTSLLKAAEISSLTLHSLCCVAHAENDVASIEQRRNAKAGKTGVPRKKINSPTNGIVRHDSRTRNSGSDPVRESNPVRLGGDLHYIFTHHSEVKATPPQGFRPLRQKPHTAGASSSEVPLRVPLGNVWACRSPLSSACDSSAPANKESPSARGSQSDTKDSSELSVQPIRERVSTEQRRNARTWKTGDNRENPLSRGIVRHDSHMRKSGSDPTGNRARFAQMGGDYSNHYTTAATQ</sequence>
<dbReference type="EMBL" id="JARBHB010000013">
    <property type="protein sequence ID" value="KAJ8869857.1"/>
    <property type="molecule type" value="Genomic_DNA"/>
</dbReference>
<evidence type="ECO:0000313" key="3">
    <source>
        <dbReference type="Proteomes" id="UP001159363"/>
    </source>
</evidence>
<feature type="compositionally biased region" description="Basic and acidic residues" evidence="1">
    <location>
        <begin position="258"/>
        <end position="282"/>
    </location>
</feature>
<name>A0ABQ9GBR6_9NEOP</name>
<accession>A0ABQ9GBR6</accession>
<feature type="region of interest" description="Disordered" evidence="1">
    <location>
        <begin position="183"/>
        <end position="207"/>
    </location>
</feature>
<feature type="region of interest" description="Disordered" evidence="1">
    <location>
        <begin position="123"/>
        <end position="167"/>
    </location>
</feature>
<dbReference type="Proteomes" id="UP001159363">
    <property type="component" value="Chromosome 12"/>
</dbReference>
<evidence type="ECO:0000313" key="2">
    <source>
        <dbReference type="EMBL" id="KAJ8869857.1"/>
    </source>
</evidence>
<feature type="compositionally biased region" description="Polar residues" evidence="1">
    <location>
        <begin position="223"/>
        <end position="245"/>
    </location>
</feature>
<reference evidence="2 3" key="1">
    <citation type="submission" date="2023-02" db="EMBL/GenBank/DDBJ databases">
        <title>LHISI_Scaffold_Assembly.</title>
        <authorList>
            <person name="Stuart O.P."/>
            <person name="Cleave R."/>
            <person name="Magrath M.J.L."/>
            <person name="Mikheyev A.S."/>
        </authorList>
    </citation>
    <scope>NUCLEOTIDE SEQUENCE [LARGE SCALE GENOMIC DNA]</scope>
    <source>
        <strain evidence="2">Daus_M_001</strain>
        <tissue evidence="2">Leg muscle</tissue>
    </source>
</reference>
<gene>
    <name evidence="2" type="ORF">PR048_028866</name>
</gene>
<feature type="region of interest" description="Disordered" evidence="1">
    <location>
        <begin position="223"/>
        <end position="325"/>
    </location>
</feature>
<protein>
    <submittedName>
        <fullName evidence="2">Uncharacterized protein</fullName>
    </submittedName>
</protein>
<keyword evidence="3" id="KW-1185">Reference proteome</keyword>
<organism evidence="2 3">
    <name type="scientific">Dryococelus australis</name>
    <dbReference type="NCBI Taxonomy" id="614101"/>
    <lineage>
        <taxon>Eukaryota</taxon>
        <taxon>Metazoa</taxon>
        <taxon>Ecdysozoa</taxon>
        <taxon>Arthropoda</taxon>
        <taxon>Hexapoda</taxon>
        <taxon>Insecta</taxon>
        <taxon>Pterygota</taxon>
        <taxon>Neoptera</taxon>
        <taxon>Polyneoptera</taxon>
        <taxon>Phasmatodea</taxon>
        <taxon>Verophasmatodea</taxon>
        <taxon>Anareolatae</taxon>
        <taxon>Phasmatidae</taxon>
        <taxon>Eurycanthinae</taxon>
        <taxon>Dryococelus</taxon>
    </lineage>
</organism>
<evidence type="ECO:0000256" key="1">
    <source>
        <dbReference type="SAM" id="MobiDB-lite"/>
    </source>
</evidence>